<dbReference type="NCBIfam" id="TIGR01031">
    <property type="entry name" value="rpmF_bact"/>
    <property type="match status" value="1"/>
</dbReference>
<dbReference type="GO" id="GO:0005762">
    <property type="term" value="C:mitochondrial large ribosomal subunit"/>
    <property type="evidence" value="ECO:0007669"/>
    <property type="project" value="TreeGrafter"/>
</dbReference>
<dbReference type="PANTHER" id="PTHR21026">
    <property type="entry name" value="39S RIBOSOMAL PROTEIN L32, MITOCHONDRIAL"/>
    <property type="match status" value="1"/>
</dbReference>
<dbReference type="InterPro" id="IPR011332">
    <property type="entry name" value="Ribosomal_zn-bd"/>
</dbReference>
<dbReference type="InterPro" id="IPR051991">
    <property type="entry name" value="Mitoribosomal_protein_bL32"/>
</dbReference>
<protein>
    <recommendedName>
        <fullName evidence="7">Large ribosomal subunit protein bL32m</fullName>
    </recommendedName>
</protein>
<keyword evidence="3" id="KW-0809">Transit peptide</keyword>
<comment type="subcellular location">
    <subcellularLocation>
        <location evidence="1">Mitochondrion</location>
    </subcellularLocation>
</comment>
<dbReference type="GO" id="GO:0003735">
    <property type="term" value="F:structural constituent of ribosome"/>
    <property type="evidence" value="ECO:0007669"/>
    <property type="project" value="InterPro"/>
</dbReference>
<dbReference type="Pfam" id="PF01783">
    <property type="entry name" value="Ribosomal_L32p"/>
    <property type="match status" value="1"/>
</dbReference>
<evidence type="ECO:0000313" key="9">
    <source>
        <dbReference type="Proteomes" id="UP000053447"/>
    </source>
</evidence>
<name>A0A0W4ZS15_PNEJ7</name>
<gene>
    <name evidence="8" type="ORF">T551_01247</name>
</gene>
<dbReference type="PANTHER" id="PTHR21026:SF2">
    <property type="entry name" value="LARGE RIBOSOMAL SUBUNIT PROTEIN BL32M"/>
    <property type="match status" value="1"/>
</dbReference>
<dbReference type="EMBL" id="LFWA01000005">
    <property type="protein sequence ID" value="KTW31174.1"/>
    <property type="molecule type" value="Genomic_DNA"/>
</dbReference>
<evidence type="ECO:0000256" key="1">
    <source>
        <dbReference type="ARBA" id="ARBA00004173"/>
    </source>
</evidence>
<reference evidence="9" key="1">
    <citation type="journal article" date="2016" name="Nat. Commun.">
        <title>Genome analysis of three Pneumocystis species reveals adaptation mechanisms to life exclusively in mammalian hosts.</title>
        <authorList>
            <person name="Ma L."/>
            <person name="Chen Z."/>
            <person name="Huang D.W."/>
            <person name="Kutty G."/>
            <person name="Ishihara M."/>
            <person name="Wang H."/>
            <person name="Abouelleil A."/>
            <person name="Bishop L."/>
            <person name="Davey E."/>
            <person name="Deng R."/>
            <person name="Deng X."/>
            <person name="Fan L."/>
            <person name="Fantoni G."/>
            <person name="Fitzgerald M."/>
            <person name="Gogineni E."/>
            <person name="Goldberg J.M."/>
            <person name="Handley G."/>
            <person name="Hu X."/>
            <person name="Huber C."/>
            <person name="Jiao X."/>
            <person name="Jones K."/>
            <person name="Levin J.Z."/>
            <person name="Liu Y."/>
            <person name="Macdonald P."/>
            <person name="Melnikov A."/>
            <person name="Raley C."/>
            <person name="Sassi M."/>
            <person name="Sherman B.T."/>
            <person name="Song X."/>
            <person name="Sykes S."/>
            <person name="Tran B."/>
            <person name="Walsh L."/>
            <person name="Xia Y."/>
            <person name="Yang J."/>
            <person name="Young S."/>
            <person name="Zeng Q."/>
            <person name="Zheng X."/>
            <person name="Stephens R."/>
            <person name="Nusbaum C."/>
            <person name="Birren B.W."/>
            <person name="Azadi P."/>
            <person name="Lempicki R.A."/>
            <person name="Cuomo C.A."/>
            <person name="Kovacs J.A."/>
        </authorList>
    </citation>
    <scope>NUCLEOTIDE SEQUENCE [LARGE SCALE GENOMIC DNA]</scope>
    <source>
        <strain evidence="9">RU7</strain>
    </source>
</reference>
<dbReference type="RefSeq" id="XP_018230164.1">
    <property type="nucleotide sequence ID" value="XM_018373510.1"/>
</dbReference>
<dbReference type="SUPFAM" id="SSF57829">
    <property type="entry name" value="Zn-binding ribosomal proteins"/>
    <property type="match status" value="1"/>
</dbReference>
<evidence type="ECO:0000313" key="8">
    <source>
        <dbReference type="EMBL" id="KTW31174.1"/>
    </source>
</evidence>
<dbReference type="OrthoDB" id="2014905at2759"/>
<keyword evidence="6" id="KW-0687">Ribonucleoprotein</keyword>
<comment type="similarity">
    <text evidence="2">Belongs to the bacterial ribosomal protein bL32 family.</text>
</comment>
<comment type="caution">
    <text evidence="8">The sequence shown here is derived from an EMBL/GenBank/DDBJ whole genome shotgun (WGS) entry which is preliminary data.</text>
</comment>
<evidence type="ECO:0000256" key="5">
    <source>
        <dbReference type="ARBA" id="ARBA00023128"/>
    </source>
</evidence>
<accession>A0A0W4ZS15</accession>
<dbReference type="AlphaFoldDB" id="A0A0W4ZS15"/>
<evidence type="ECO:0000256" key="4">
    <source>
        <dbReference type="ARBA" id="ARBA00022980"/>
    </source>
</evidence>
<dbReference type="GeneID" id="28939765"/>
<evidence type="ECO:0000256" key="3">
    <source>
        <dbReference type="ARBA" id="ARBA00022946"/>
    </source>
</evidence>
<organism evidence="8 9">
    <name type="scientific">Pneumocystis jirovecii (strain RU7)</name>
    <name type="common">Human pneumocystis pneumonia agent</name>
    <dbReference type="NCBI Taxonomy" id="1408657"/>
    <lineage>
        <taxon>Eukaryota</taxon>
        <taxon>Fungi</taxon>
        <taxon>Dikarya</taxon>
        <taxon>Ascomycota</taxon>
        <taxon>Taphrinomycotina</taxon>
        <taxon>Pneumocystomycetes</taxon>
        <taxon>Pneumocystaceae</taxon>
        <taxon>Pneumocystis</taxon>
    </lineage>
</organism>
<dbReference type="VEuPathDB" id="FungiDB:T551_01247"/>
<dbReference type="InterPro" id="IPR002677">
    <property type="entry name" value="Ribosomal_bL32"/>
</dbReference>
<evidence type="ECO:0000256" key="2">
    <source>
        <dbReference type="ARBA" id="ARBA00008560"/>
    </source>
</evidence>
<dbReference type="Proteomes" id="UP000053447">
    <property type="component" value="Unassembled WGS sequence"/>
</dbReference>
<keyword evidence="9" id="KW-1185">Reference proteome</keyword>
<proteinExistence type="inferred from homology"/>
<keyword evidence="5" id="KW-0496">Mitochondrion</keyword>
<dbReference type="GO" id="GO:0006412">
    <property type="term" value="P:translation"/>
    <property type="evidence" value="ECO:0007669"/>
    <property type="project" value="InterPro"/>
</dbReference>
<dbReference type="eggNOG" id="KOG4080">
    <property type="taxonomic scope" value="Eukaryota"/>
</dbReference>
<keyword evidence="4 8" id="KW-0689">Ribosomal protein</keyword>
<dbReference type="STRING" id="1408657.A0A0W4ZS15"/>
<evidence type="ECO:0000256" key="7">
    <source>
        <dbReference type="ARBA" id="ARBA00039935"/>
    </source>
</evidence>
<evidence type="ECO:0000256" key="6">
    <source>
        <dbReference type="ARBA" id="ARBA00023274"/>
    </source>
</evidence>
<sequence length="117" mass="13474">MSMLLNCGIFFNFWGKITKTLTQSIRVPWAPILVDTMQNRDPLCIENGGEVLSTAILWAAPKKKTSYSKKRMRQATKGLKDLYNLNECPACGRKKLAHTLCLFCFREIKEFIKSRQE</sequence>